<comment type="caution">
    <text evidence="1">The sequence shown here is derived from an EMBL/GenBank/DDBJ whole genome shotgun (WGS) entry which is preliminary data.</text>
</comment>
<gene>
    <name evidence="1" type="ORF">EUA98_07325</name>
</gene>
<accession>A0A4Q5N0Y2</accession>
<dbReference type="InterPro" id="IPR012467">
    <property type="entry name" value="DUF1684"/>
</dbReference>
<evidence type="ECO:0000313" key="1">
    <source>
        <dbReference type="EMBL" id="RYV51705.1"/>
    </source>
</evidence>
<dbReference type="RefSeq" id="WP_130102022.1">
    <property type="nucleotide sequence ID" value="NZ_SDWW01000013.1"/>
</dbReference>
<sequence length="237" mass="24901">MTAPPNAPLRDALAVLDWRRRTAASYRDVRRLAATDPAAAHGGWVERRDEMFADHPASPLLPADRARFTGLPVQRYDPAFRFEVTVEPAEPATFATATGTDGVVEFDRVGRVRLGDLGSLDVWLLRSYGGGLFVPVKDALAGSGGGTYGGGRYVLDTIKGADLGGRTDPDPGSSPPSGTLVIDLNFAYSPSCAYDPAWACPLAPPGNVLAAPVPVGERIAESRTVSGLRPGTADSSP</sequence>
<dbReference type="PANTHER" id="PTHR41913">
    <property type="entry name" value="DUF1684 DOMAIN-CONTAINING PROTEIN"/>
    <property type="match status" value="1"/>
</dbReference>
<dbReference type="OrthoDB" id="5493262at2"/>
<keyword evidence="2" id="KW-1185">Reference proteome</keyword>
<dbReference type="Pfam" id="PF07920">
    <property type="entry name" value="DUF1684"/>
    <property type="match status" value="1"/>
</dbReference>
<dbReference type="EMBL" id="SDWW01000013">
    <property type="protein sequence ID" value="RYV51705.1"/>
    <property type="molecule type" value="Genomic_DNA"/>
</dbReference>
<proteinExistence type="predicted"/>
<reference evidence="1 2" key="1">
    <citation type="submission" date="2019-01" db="EMBL/GenBank/DDBJ databases">
        <title>Novel species of Cellulomonas.</title>
        <authorList>
            <person name="Liu Q."/>
            <person name="Xin Y.-H."/>
        </authorList>
    </citation>
    <scope>NUCLEOTIDE SEQUENCE [LARGE SCALE GENOMIC DNA]</scope>
    <source>
        <strain evidence="1 2">HLT2-17</strain>
    </source>
</reference>
<dbReference type="PANTHER" id="PTHR41913:SF1">
    <property type="entry name" value="DUF1684 DOMAIN-CONTAINING PROTEIN"/>
    <property type="match status" value="1"/>
</dbReference>
<name>A0A4Q5N0Y2_9MICO</name>
<dbReference type="Proteomes" id="UP000293764">
    <property type="component" value="Unassembled WGS sequence"/>
</dbReference>
<organism evidence="1 2">
    <name type="scientific">Pengzhenrongella frigida</name>
    <dbReference type="NCBI Taxonomy" id="1259133"/>
    <lineage>
        <taxon>Bacteria</taxon>
        <taxon>Bacillati</taxon>
        <taxon>Actinomycetota</taxon>
        <taxon>Actinomycetes</taxon>
        <taxon>Micrococcales</taxon>
        <taxon>Pengzhenrongella</taxon>
    </lineage>
</organism>
<protein>
    <submittedName>
        <fullName evidence="1">DUF1684 domain-containing protein</fullName>
    </submittedName>
</protein>
<dbReference type="AlphaFoldDB" id="A0A4Q5N0Y2"/>
<evidence type="ECO:0000313" key="2">
    <source>
        <dbReference type="Proteomes" id="UP000293764"/>
    </source>
</evidence>